<dbReference type="Proteomes" id="UP000051952">
    <property type="component" value="Unassembled WGS sequence"/>
</dbReference>
<name>A0A0S4J7M1_BODSA</name>
<accession>A0A0S4J7M1</accession>
<reference evidence="2" key="1">
    <citation type="submission" date="2015-09" db="EMBL/GenBank/DDBJ databases">
        <authorList>
            <consortium name="Pathogen Informatics"/>
        </authorList>
    </citation>
    <scope>NUCLEOTIDE SEQUENCE [LARGE SCALE GENOMIC DNA]</scope>
    <source>
        <strain evidence="2">Lake Konstanz</strain>
    </source>
</reference>
<dbReference type="EMBL" id="CYKH01001528">
    <property type="protein sequence ID" value="CUG87490.1"/>
    <property type="molecule type" value="Genomic_DNA"/>
</dbReference>
<dbReference type="VEuPathDB" id="TriTrypDB:BSAL_10385"/>
<organism evidence="1 2">
    <name type="scientific">Bodo saltans</name>
    <name type="common">Flagellated protozoan</name>
    <dbReference type="NCBI Taxonomy" id="75058"/>
    <lineage>
        <taxon>Eukaryota</taxon>
        <taxon>Discoba</taxon>
        <taxon>Euglenozoa</taxon>
        <taxon>Kinetoplastea</taxon>
        <taxon>Metakinetoplastina</taxon>
        <taxon>Eubodonida</taxon>
        <taxon>Bodonidae</taxon>
        <taxon>Bodo</taxon>
    </lineage>
</organism>
<sequence length="96" mass="10033">MRSSCISGHCGYNSVPQRRAGACLGSKDGGSVRTNWLCIVQLSCRFCRSVDDGNSSLAFCDADSAVGGGLIDFNFEAATGDCAGRCRHNCAECGTQ</sequence>
<dbReference type="AlphaFoldDB" id="A0A0S4J7M1"/>
<gene>
    <name evidence="1" type="ORF">BSAL_10385</name>
</gene>
<evidence type="ECO:0000313" key="1">
    <source>
        <dbReference type="EMBL" id="CUG87490.1"/>
    </source>
</evidence>
<evidence type="ECO:0000313" key="2">
    <source>
        <dbReference type="Proteomes" id="UP000051952"/>
    </source>
</evidence>
<keyword evidence="2" id="KW-1185">Reference proteome</keyword>
<protein>
    <submittedName>
        <fullName evidence="1">Uncharacterized protein</fullName>
    </submittedName>
</protein>
<proteinExistence type="predicted"/>